<sequence>MPSSALSRLPFFRIIRALLVTLTVLLLGACSMVRLGYDQLPSLTYWWVDSYFDLNDAQSVALRRDLESLHSWHRSQELPQLAKLLASLQTQALQDTTPQFTCQVIDQLKAHLQVVLTQAEPGLATLVRQLTPAQMQHLAHQLDKREHAWREEWVQISPAKLTKRRTERLIERSESFYGRLSDSQRSLLTSSVLANPYDVVQAEAEMLRRHQDLRQTLQALVQGGDSASQAQARLHALQQRLLDSPNTSYRTQIAAFTQANCASFAQLHNSASPAQRQQLVSRLQAYELDLRTLSAPR</sequence>
<gene>
    <name evidence="1" type="ORF">RF819_07080</name>
</gene>
<proteinExistence type="predicted"/>
<organism evidence="1 2">
    <name type="scientific">Rhodoferax fermentans</name>
    <dbReference type="NCBI Taxonomy" id="28066"/>
    <lineage>
        <taxon>Bacteria</taxon>
        <taxon>Pseudomonadati</taxon>
        <taxon>Pseudomonadota</taxon>
        <taxon>Betaproteobacteria</taxon>
        <taxon>Burkholderiales</taxon>
        <taxon>Comamonadaceae</taxon>
        <taxon>Rhodoferax</taxon>
    </lineage>
</organism>
<evidence type="ECO:0008006" key="3">
    <source>
        <dbReference type="Google" id="ProtNLM"/>
    </source>
</evidence>
<dbReference type="EMBL" id="MTJN01000002">
    <property type="protein sequence ID" value="OOV06527.1"/>
    <property type="molecule type" value="Genomic_DNA"/>
</dbReference>
<comment type="caution">
    <text evidence="1">The sequence shown here is derived from an EMBL/GenBank/DDBJ whole genome shotgun (WGS) entry which is preliminary data.</text>
</comment>
<dbReference type="RefSeq" id="WP_143541624.1">
    <property type="nucleotide sequence ID" value="NZ_MTJN01000002.1"/>
</dbReference>
<evidence type="ECO:0000313" key="2">
    <source>
        <dbReference type="Proteomes" id="UP000190750"/>
    </source>
</evidence>
<dbReference type="AlphaFoldDB" id="A0A1T1AR20"/>
<accession>A0A1T1AR20</accession>
<reference evidence="1 2" key="1">
    <citation type="submission" date="2017-01" db="EMBL/GenBank/DDBJ databases">
        <title>Genome sequencing of Rhodoferax fermentans JCM 7819.</title>
        <authorList>
            <person name="Kim Y.J."/>
            <person name="Farh M.E.-A."/>
            <person name="Yang D.-C."/>
        </authorList>
    </citation>
    <scope>NUCLEOTIDE SEQUENCE [LARGE SCALE GENOMIC DNA]</scope>
    <source>
        <strain evidence="1 2">JCM 7819</strain>
    </source>
</reference>
<dbReference type="Pfam" id="PF19795">
    <property type="entry name" value="DUF6279"/>
    <property type="match status" value="1"/>
</dbReference>
<dbReference type="OrthoDB" id="5767052at2"/>
<dbReference type="STRING" id="28066.RF819_07080"/>
<keyword evidence="2" id="KW-1185">Reference proteome</keyword>
<protein>
    <recommendedName>
        <fullName evidence="3">Lipoprotein</fullName>
    </recommendedName>
</protein>
<name>A0A1T1AR20_RHOFE</name>
<evidence type="ECO:0000313" key="1">
    <source>
        <dbReference type="EMBL" id="OOV06527.1"/>
    </source>
</evidence>
<dbReference type="Proteomes" id="UP000190750">
    <property type="component" value="Unassembled WGS sequence"/>
</dbReference>